<dbReference type="InterPro" id="IPR003594">
    <property type="entry name" value="HATPase_dom"/>
</dbReference>
<dbReference type="InterPro" id="IPR011006">
    <property type="entry name" value="CheY-like_superfamily"/>
</dbReference>
<keyword evidence="10" id="KW-1185">Reference proteome</keyword>
<keyword evidence="6" id="KW-0472">Membrane</keyword>
<dbReference type="InterPro" id="IPR036641">
    <property type="entry name" value="HPT_dom_sf"/>
</dbReference>
<feature type="domain" description="Response regulatory" evidence="8">
    <location>
        <begin position="536"/>
        <end position="653"/>
    </location>
</feature>
<dbReference type="Gene3D" id="3.40.50.2300">
    <property type="match status" value="1"/>
</dbReference>
<feature type="transmembrane region" description="Helical" evidence="6">
    <location>
        <begin position="241"/>
        <end position="262"/>
    </location>
</feature>
<keyword evidence="3 4" id="KW-0597">Phosphoprotein</keyword>
<evidence type="ECO:0000259" key="7">
    <source>
        <dbReference type="PROSITE" id="PS50109"/>
    </source>
</evidence>
<feature type="transmembrane region" description="Helical" evidence="6">
    <location>
        <begin position="6"/>
        <end position="26"/>
    </location>
</feature>
<feature type="modified residue" description="4-aspartylphosphate" evidence="4">
    <location>
        <position position="585"/>
    </location>
</feature>
<dbReference type="PANTHER" id="PTHR43547:SF2">
    <property type="entry name" value="HYBRID SIGNAL TRANSDUCTION HISTIDINE KINASE C"/>
    <property type="match status" value="1"/>
</dbReference>
<keyword evidence="6" id="KW-1133">Transmembrane helix</keyword>
<gene>
    <name evidence="9" type="ORF">C5O25_11420</name>
</gene>
<evidence type="ECO:0000313" key="10">
    <source>
        <dbReference type="Proteomes" id="UP000244925"/>
    </source>
</evidence>
<evidence type="ECO:0000256" key="6">
    <source>
        <dbReference type="SAM" id="Phobius"/>
    </source>
</evidence>
<feature type="coiled-coil region" evidence="5">
    <location>
        <begin position="190"/>
        <end position="224"/>
    </location>
</feature>
<evidence type="ECO:0000313" key="9">
    <source>
        <dbReference type="EMBL" id="PWB06102.1"/>
    </source>
</evidence>
<dbReference type="InterPro" id="IPR036890">
    <property type="entry name" value="HATPase_C_sf"/>
</dbReference>
<dbReference type="SUPFAM" id="SSF47226">
    <property type="entry name" value="Histidine-containing phosphotransfer domain, HPT domain"/>
    <property type="match status" value="1"/>
</dbReference>
<dbReference type="Pfam" id="PF00512">
    <property type="entry name" value="HisKA"/>
    <property type="match status" value="1"/>
</dbReference>
<dbReference type="GO" id="GO:0000155">
    <property type="term" value="F:phosphorelay sensor kinase activity"/>
    <property type="evidence" value="ECO:0007669"/>
    <property type="project" value="InterPro"/>
</dbReference>
<dbReference type="Proteomes" id="UP000244925">
    <property type="component" value="Unassembled WGS sequence"/>
</dbReference>
<dbReference type="SUPFAM" id="SSF52172">
    <property type="entry name" value="CheY-like"/>
    <property type="match status" value="1"/>
</dbReference>
<dbReference type="InterPro" id="IPR004358">
    <property type="entry name" value="Sig_transdc_His_kin-like_C"/>
</dbReference>
<keyword evidence="6" id="KW-0812">Transmembrane</keyword>
<dbReference type="CDD" id="cd00082">
    <property type="entry name" value="HisKA"/>
    <property type="match status" value="1"/>
</dbReference>
<evidence type="ECO:0000259" key="8">
    <source>
        <dbReference type="PROSITE" id="PS50110"/>
    </source>
</evidence>
<keyword evidence="5" id="KW-0175">Coiled coil</keyword>
<dbReference type="Pfam" id="PF02518">
    <property type="entry name" value="HATPase_c"/>
    <property type="match status" value="1"/>
</dbReference>
<dbReference type="InterPro" id="IPR003661">
    <property type="entry name" value="HisK_dim/P_dom"/>
</dbReference>
<organism evidence="9 10">
    <name type="scientific">Paramuribaculum intestinale</name>
    <dbReference type="NCBI Taxonomy" id="2094151"/>
    <lineage>
        <taxon>Bacteria</taxon>
        <taxon>Pseudomonadati</taxon>
        <taxon>Bacteroidota</taxon>
        <taxon>Bacteroidia</taxon>
        <taxon>Bacteroidales</taxon>
        <taxon>Muribaculaceae</taxon>
        <taxon>Paramuribaculum</taxon>
    </lineage>
</organism>
<evidence type="ECO:0000256" key="1">
    <source>
        <dbReference type="ARBA" id="ARBA00000085"/>
    </source>
</evidence>
<name>A0A2V1IPB5_9BACT</name>
<dbReference type="Gene3D" id="3.30.565.10">
    <property type="entry name" value="Histidine kinase-like ATPase, C-terminal domain"/>
    <property type="match status" value="1"/>
</dbReference>
<proteinExistence type="predicted"/>
<dbReference type="GeneID" id="93423927"/>
<dbReference type="AlphaFoldDB" id="A0A2V1IPB5"/>
<dbReference type="PRINTS" id="PR00344">
    <property type="entry name" value="BCTRLSENSOR"/>
</dbReference>
<dbReference type="PROSITE" id="PS50110">
    <property type="entry name" value="RESPONSE_REGULATORY"/>
    <property type="match status" value="1"/>
</dbReference>
<evidence type="ECO:0000256" key="4">
    <source>
        <dbReference type="PROSITE-ProRule" id="PRU00169"/>
    </source>
</evidence>
<dbReference type="SMART" id="SM00448">
    <property type="entry name" value="REC"/>
    <property type="match status" value="1"/>
</dbReference>
<dbReference type="InterPro" id="IPR005467">
    <property type="entry name" value="His_kinase_dom"/>
</dbReference>
<dbReference type="InterPro" id="IPR036097">
    <property type="entry name" value="HisK_dim/P_sf"/>
</dbReference>
<accession>A0A2V1IPB5</accession>
<dbReference type="Pfam" id="PF00072">
    <property type="entry name" value="Response_reg"/>
    <property type="match status" value="1"/>
</dbReference>
<dbReference type="PROSITE" id="PS50109">
    <property type="entry name" value="HIS_KIN"/>
    <property type="match status" value="1"/>
</dbReference>
<evidence type="ECO:0000256" key="2">
    <source>
        <dbReference type="ARBA" id="ARBA00012438"/>
    </source>
</evidence>
<dbReference type="CDD" id="cd17584">
    <property type="entry name" value="REC_typeB_ARR-like"/>
    <property type="match status" value="1"/>
</dbReference>
<dbReference type="EMBL" id="PUBV01000035">
    <property type="protein sequence ID" value="PWB06102.1"/>
    <property type="molecule type" value="Genomic_DNA"/>
</dbReference>
<keyword evidence="9" id="KW-0808">Transferase</keyword>
<dbReference type="SMART" id="SM00388">
    <property type="entry name" value="HisKA"/>
    <property type="match status" value="1"/>
</dbReference>
<protein>
    <recommendedName>
        <fullName evidence="2">histidine kinase</fullName>
        <ecNumber evidence="2">2.7.13.3</ecNumber>
    </recommendedName>
</protein>
<dbReference type="InterPro" id="IPR001789">
    <property type="entry name" value="Sig_transdc_resp-reg_receiver"/>
</dbReference>
<evidence type="ECO:0000256" key="5">
    <source>
        <dbReference type="SAM" id="Coils"/>
    </source>
</evidence>
<evidence type="ECO:0000256" key="3">
    <source>
        <dbReference type="ARBA" id="ARBA00022553"/>
    </source>
</evidence>
<dbReference type="SUPFAM" id="SSF55874">
    <property type="entry name" value="ATPase domain of HSP90 chaperone/DNA topoisomerase II/histidine kinase"/>
    <property type="match status" value="1"/>
</dbReference>
<reference evidence="10" key="1">
    <citation type="submission" date="2018-02" db="EMBL/GenBank/DDBJ databases">
        <authorList>
            <person name="Clavel T."/>
            <person name="Strowig T."/>
        </authorList>
    </citation>
    <scope>NUCLEOTIDE SEQUENCE [LARGE SCALE GENOMIC DNA]</scope>
    <source>
        <strain evidence="10">DSM 100764</strain>
    </source>
</reference>
<dbReference type="SMART" id="SM00387">
    <property type="entry name" value="HATPase_c"/>
    <property type="match status" value="1"/>
</dbReference>
<keyword evidence="9" id="KW-0418">Kinase</keyword>
<dbReference type="Gene3D" id="1.10.287.130">
    <property type="match status" value="1"/>
</dbReference>
<feature type="domain" description="Histidine kinase" evidence="7">
    <location>
        <begin position="303"/>
        <end position="515"/>
    </location>
</feature>
<dbReference type="SUPFAM" id="SSF47384">
    <property type="entry name" value="Homodimeric domain of signal transducing histidine kinase"/>
    <property type="match status" value="1"/>
</dbReference>
<sequence length="769" mass="87310">MNSIRKLISCGYILIFMFIGIIIYCYKHEWQKLESLEKENQAADELRQKINELNFHLTGLSLLGETVLEWNKDERGHYHAKRMAIDSMLCNFRRTYPTERIDSVRYLLEDKERQMLSIVRILDKQQAVNKKIADQVPVIAQKSVQEQPKKPKRKGFLGIFGKKEEVKPTATATMLHSLNKNIISEQKAQSRRLSERADSLAEHNAELNRQLQELIRQIDEKVQIDLKNRENKISLMRKESLMQIGSLTGFVLLLLIISYITIYRDAKQIKQYKCKTAELIGQLKQSIQQNEALIVSRKKAVHTITHELRTPLTTITGYTELLRKECSNGNNVHFLQSIQQSSDRMRDMLNTLLDFFRLDNGKEQPRLSPCRISTIAHTLETEFMPIAMNRGLSLTVKNENDAVVLTDKERIIQIGNNLLSNAIKFTEEGGVSLTTGYTDGVLILIVEDTGTGMTEDEQQRVFGAFERLSNAAAKDGFGLGLAIVHNIVTMLHGTIRLDSDKGNGSRFIVKIPMQKAEDVPKKEIQTCIHQKDRNLNVAAIDNDEVLLLMLKEMYAQDGIHCDTCTDTGELMEMVRRKEYNLLLTDLNMPSINGFELLELLRSSNVGNSQTIPVVVATASGSCDVEELLERGFAGCLFKPFSISELMEVSDKCAIKNTQDSKPDFSALLSYGNEAVMLEKLITETEKEMQAVRDAATRNDLQELDALTHHLRSSWEILRADQPLRILYGVLHGKAMPEESELSHAVTAVLNMGAEIIRQAKEERRKYENG</sequence>
<dbReference type="PANTHER" id="PTHR43547">
    <property type="entry name" value="TWO-COMPONENT HISTIDINE KINASE"/>
    <property type="match status" value="1"/>
</dbReference>
<dbReference type="EC" id="2.7.13.3" evidence="2"/>
<dbReference type="RefSeq" id="WP_010801775.1">
    <property type="nucleotide sequence ID" value="NZ_CP098825.1"/>
</dbReference>
<comment type="caution">
    <text evidence="9">The sequence shown here is derived from an EMBL/GenBank/DDBJ whole genome shotgun (WGS) entry which is preliminary data.</text>
</comment>
<comment type="catalytic activity">
    <reaction evidence="1">
        <text>ATP + protein L-histidine = ADP + protein N-phospho-L-histidine.</text>
        <dbReference type="EC" id="2.7.13.3"/>
    </reaction>
</comment>